<sequence>MEKGIVEYIHYYNHDRIKLKLKELSPAQSSALECLTFMLFNLFGSV</sequence>
<evidence type="ECO:0000313" key="2">
    <source>
        <dbReference type="EMBL" id="AZN38202.1"/>
    </source>
</evidence>
<dbReference type="Proteomes" id="UP000282438">
    <property type="component" value="Chromosome"/>
</dbReference>
<evidence type="ECO:0000259" key="1">
    <source>
        <dbReference type="Pfam" id="PF13333"/>
    </source>
</evidence>
<dbReference type="KEGG" id="iod:EJO50_14415"/>
<reference evidence="2 3" key="1">
    <citation type="submission" date="2018-12" db="EMBL/GenBank/DDBJ databases">
        <title>Complete genome sequence of Iodobacter sp. H11R3.</title>
        <authorList>
            <person name="Bae J.-W."/>
        </authorList>
    </citation>
    <scope>NUCLEOTIDE SEQUENCE [LARGE SCALE GENOMIC DNA]</scope>
    <source>
        <strain evidence="2 3">H11R3</strain>
    </source>
</reference>
<dbReference type="EMBL" id="CP034433">
    <property type="protein sequence ID" value="AZN38202.1"/>
    <property type="molecule type" value="Genomic_DNA"/>
</dbReference>
<keyword evidence="3" id="KW-1185">Reference proteome</keyword>
<accession>A0A3S8ZXL4</accession>
<dbReference type="GO" id="GO:0015074">
    <property type="term" value="P:DNA integration"/>
    <property type="evidence" value="ECO:0007669"/>
    <property type="project" value="InterPro"/>
</dbReference>
<protein>
    <recommendedName>
        <fullName evidence="1">Integrase catalytic domain-containing protein</fullName>
    </recommendedName>
</protein>
<name>A0A3S8ZXL4_9NEIS</name>
<proteinExistence type="predicted"/>
<dbReference type="InterPro" id="IPR001584">
    <property type="entry name" value="Integrase_cat-core"/>
</dbReference>
<dbReference type="Pfam" id="PF13333">
    <property type="entry name" value="rve_2"/>
    <property type="match status" value="1"/>
</dbReference>
<feature type="domain" description="Integrase catalytic" evidence="1">
    <location>
        <begin position="1"/>
        <end position="28"/>
    </location>
</feature>
<gene>
    <name evidence="2" type="ORF">EJO50_14415</name>
</gene>
<evidence type="ECO:0000313" key="3">
    <source>
        <dbReference type="Proteomes" id="UP000282438"/>
    </source>
</evidence>
<dbReference type="AlphaFoldDB" id="A0A3S8ZXL4"/>
<organism evidence="2 3">
    <name type="scientific">Iodobacter ciconiae</name>
    <dbReference type="NCBI Taxonomy" id="2496266"/>
    <lineage>
        <taxon>Bacteria</taxon>
        <taxon>Pseudomonadati</taxon>
        <taxon>Pseudomonadota</taxon>
        <taxon>Betaproteobacteria</taxon>
        <taxon>Neisseriales</taxon>
        <taxon>Chitinibacteraceae</taxon>
        <taxon>Iodobacter</taxon>
    </lineage>
</organism>
<dbReference type="OrthoDB" id="1676087at2"/>